<dbReference type="PATRIC" id="fig|2033.7.peg.2853"/>
<accession>A0A147F6Y2</accession>
<sequence length="232" mass="24952">MDDLTRWTAALTTLVGLGLTLGLNPALYGATADMLAQNVRVIPRMAFMVAGLATGATILYLALQSFDPTEFVSAAERQATEAVLDRRVDLAAGALFLAGAVAMVVWRLRVPIRAPRTKPVKSRAHSWSYYVLGVSCSVIGFTTLPIMYMTGRIADGVSDHPALRWTAYAVFLVALAAPFVLLATAWLHFPATAARVNGYYTRAIDMDHRWLYVGVLAVAGIACVVLGVVPGR</sequence>
<dbReference type="Proteomes" id="UP000072189">
    <property type="component" value="Unassembled WGS sequence"/>
</dbReference>
<evidence type="ECO:0000256" key="1">
    <source>
        <dbReference type="SAM" id="Phobius"/>
    </source>
</evidence>
<gene>
    <name evidence="2" type="ORF">RSA3_10505</name>
</gene>
<keyword evidence="1" id="KW-1133">Transmembrane helix</keyword>
<organism evidence="2 3">
    <name type="scientific">Microbacterium testaceum</name>
    <name type="common">Aureobacterium testaceum</name>
    <name type="synonym">Brevibacterium testaceum</name>
    <dbReference type="NCBI Taxonomy" id="2033"/>
    <lineage>
        <taxon>Bacteria</taxon>
        <taxon>Bacillati</taxon>
        <taxon>Actinomycetota</taxon>
        <taxon>Actinomycetes</taxon>
        <taxon>Micrococcales</taxon>
        <taxon>Microbacteriaceae</taxon>
        <taxon>Microbacterium</taxon>
    </lineage>
</organism>
<dbReference type="EMBL" id="LDRV01000063">
    <property type="protein sequence ID" value="KTS11408.1"/>
    <property type="molecule type" value="Genomic_DNA"/>
</dbReference>
<feature type="transmembrane region" description="Helical" evidence="1">
    <location>
        <begin position="41"/>
        <end position="63"/>
    </location>
</feature>
<keyword evidence="1" id="KW-0472">Membrane</keyword>
<feature type="transmembrane region" description="Helical" evidence="1">
    <location>
        <begin position="90"/>
        <end position="108"/>
    </location>
</feature>
<proteinExistence type="predicted"/>
<feature type="transmembrane region" description="Helical" evidence="1">
    <location>
        <begin position="210"/>
        <end position="229"/>
    </location>
</feature>
<dbReference type="RefSeq" id="WP_058614305.1">
    <property type="nucleotide sequence ID" value="NZ_LDRV01000063.1"/>
</dbReference>
<dbReference type="AlphaFoldDB" id="A0A147F6Y2"/>
<feature type="transmembrane region" description="Helical" evidence="1">
    <location>
        <begin position="6"/>
        <end position="29"/>
    </location>
</feature>
<feature type="transmembrane region" description="Helical" evidence="1">
    <location>
        <begin position="168"/>
        <end position="189"/>
    </location>
</feature>
<evidence type="ECO:0000313" key="2">
    <source>
        <dbReference type="EMBL" id="KTS11408.1"/>
    </source>
</evidence>
<reference evidence="2 3" key="1">
    <citation type="journal article" date="2016" name="Front. Microbiol.">
        <title>Genomic Resource of Rice Seed Associated Bacteria.</title>
        <authorList>
            <person name="Midha S."/>
            <person name="Bansal K."/>
            <person name="Sharma S."/>
            <person name="Kumar N."/>
            <person name="Patil P.P."/>
            <person name="Chaudhry V."/>
            <person name="Patil P.B."/>
        </authorList>
    </citation>
    <scope>NUCLEOTIDE SEQUENCE [LARGE SCALE GENOMIC DNA]</scope>
    <source>
        <strain evidence="2 3">RSA3</strain>
    </source>
</reference>
<name>A0A147F6Y2_MICTE</name>
<protein>
    <submittedName>
        <fullName evidence="2">Uncharacterized protein</fullName>
    </submittedName>
</protein>
<evidence type="ECO:0000313" key="3">
    <source>
        <dbReference type="Proteomes" id="UP000072189"/>
    </source>
</evidence>
<feature type="transmembrane region" description="Helical" evidence="1">
    <location>
        <begin position="129"/>
        <end position="148"/>
    </location>
</feature>
<comment type="caution">
    <text evidence="2">The sequence shown here is derived from an EMBL/GenBank/DDBJ whole genome shotgun (WGS) entry which is preliminary data.</text>
</comment>
<keyword evidence="1" id="KW-0812">Transmembrane</keyword>